<evidence type="ECO:0000313" key="3">
    <source>
        <dbReference type="EMBL" id="CAK0802241.1"/>
    </source>
</evidence>
<evidence type="ECO:0000313" key="4">
    <source>
        <dbReference type="Proteomes" id="UP001189429"/>
    </source>
</evidence>
<feature type="region of interest" description="Disordered" evidence="1">
    <location>
        <begin position="97"/>
        <end position="116"/>
    </location>
</feature>
<dbReference type="EMBL" id="CAUYUJ010002756">
    <property type="protein sequence ID" value="CAK0802241.1"/>
    <property type="molecule type" value="Genomic_DNA"/>
</dbReference>
<accession>A0ABN9QBZ7</accession>
<feature type="domain" description="Nuclease associated modular" evidence="2">
    <location>
        <begin position="272"/>
        <end position="288"/>
    </location>
</feature>
<gene>
    <name evidence="3" type="ORF">PCOR1329_LOCUS9809</name>
</gene>
<dbReference type="SMART" id="SM00496">
    <property type="entry name" value="IENR2"/>
    <property type="match status" value="7"/>
</dbReference>
<proteinExistence type="predicted"/>
<feature type="domain" description="Nuclease associated modular" evidence="2">
    <location>
        <begin position="166"/>
        <end position="182"/>
    </location>
</feature>
<feature type="domain" description="Nuclease associated modular" evidence="2">
    <location>
        <begin position="207"/>
        <end position="223"/>
    </location>
</feature>
<feature type="region of interest" description="Disordered" evidence="1">
    <location>
        <begin position="154"/>
        <end position="230"/>
    </location>
</feature>
<feature type="compositionally biased region" description="Polar residues" evidence="1">
    <location>
        <begin position="97"/>
        <end position="113"/>
    </location>
</feature>
<protein>
    <recommendedName>
        <fullName evidence="2">Nuclease associated modular domain-containing protein</fullName>
    </recommendedName>
</protein>
<dbReference type="Pfam" id="PF07460">
    <property type="entry name" value="NUMOD3"/>
    <property type="match status" value="2"/>
</dbReference>
<feature type="domain" description="Nuclease associated modular" evidence="2">
    <location>
        <begin position="248"/>
        <end position="264"/>
    </location>
</feature>
<feature type="compositionally biased region" description="Basic and acidic residues" evidence="1">
    <location>
        <begin position="186"/>
        <end position="230"/>
    </location>
</feature>
<comment type="caution">
    <text evidence="3">The sequence shown here is derived from an EMBL/GenBank/DDBJ whole genome shotgun (WGS) entry which is preliminary data.</text>
</comment>
<dbReference type="InterPro" id="IPR003611">
    <property type="entry name" value="NUMOD3"/>
</dbReference>
<evidence type="ECO:0000259" key="2">
    <source>
        <dbReference type="SMART" id="SM00496"/>
    </source>
</evidence>
<sequence length="315" mass="36328">MIRYCPFRLRAALSCARHWPCHVKVAPCGGRRLWTPLSSFVSSWRGPPSGPTFSEALAVHSAKTEADPSARHYTYAVRGRRTGLWYIGSRKCPDTVSSPEADTQYMGSPTDSQFKQERKDKIVLTKHSRHVDALQAECFLHEFYNVAENSEFANQARQTSTSFSRQGTRHTEETKQKMSQATRGRPKSEETKQRMSEAKRGDKHPFFGKHHTEEAKQRMSEAKRGDKHPFFGKRHTEEAKQRISEALRGRPHSEETKQRMSEAKRGDKHPFFGKHHTEEAKQRMSEAKRGDKHPFFGKRHTEEAKQRISEATHRD</sequence>
<feature type="region of interest" description="Disordered" evidence="1">
    <location>
        <begin position="243"/>
        <end position="315"/>
    </location>
</feature>
<feature type="domain" description="Nuclease associated modular" evidence="2">
    <location>
        <begin position="183"/>
        <end position="199"/>
    </location>
</feature>
<reference evidence="3" key="1">
    <citation type="submission" date="2023-10" db="EMBL/GenBank/DDBJ databases">
        <authorList>
            <person name="Chen Y."/>
            <person name="Shah S."/>
            <person name="Dougan E. K."/>
            <person name="Thang M."/>
            <person name="Chan C."/>
        </authorList>
    </citation>
    <scope>NUCLEOTIDE SEQUENCE [LARGE SCALE GENOMIC DNA]</scope>
</reference>
<keyword evidence="4" id="KW-1185">Reference proteome</keyword>
<feature type="compositionally biased region" description="Polar residues" evidence="1">
    <location>
        <begin position="154"/>
        <end position="166"/>
    </location>
</feature>
<feature type="domain" description="Nuclease associated modular" evidence="2">
    <location>
        <begin position="296"/>
        <end position="312"/>
    </location>
</feature>
<dbReference type="SUPFAM" id="SSF64496">
    <property type="entry name" value="DNA-binding domain of intron-encoded endonucleases"/>
    <property type="match status" value="4"/>
</dbReference>
<evidence type="ECO:0000256" key="1">
    <source>
        <dbReference type="SAM" id="MobiDB-lite"/>
    </source>
</evidence>
<name>A0ABN9QBZ7_9DINO</name>
<organism evidence="3 4">
    <name type="scientific">Prorocentrum cordatum</name>
    <dbReference type="NCBI Taxonomy" id="2364126"/>
    <lineage>
        <taxon>Eukaryota</taxon>
        <taxon>Sar</taxon>
        <taxon>Alveolata</taxon>
        <taxon>Dinophyceae</taxon>
        <taxon>Prorocentrales</taxon>
        <taxon>Prorocentraceae</taxon>
        <taxon>Prorocentrum</taxon>
    </lineage>
</organism>
<dbReference type="Proteomes" id="UP001189429">
    <property type="component" value="Unassembled WGS sequence"/>
</dbReference>
<feature type="domain" description="Nuclease associated modular" evidence="2">
    <location>
        <begin position="231"/>
        <end position="247"/>
    </location>
</feature>